<dbReference type="AlphaFoldDB" id="A0A388L0B3"/>
<evidence type="ECO:0000313" key="2">
    <source>
        <dbReference type="EMBL" id="GBG75750.1"/>
    </source>
</evidence>
<feature type="region of interest" description="Disordered" evidence="1">
    <location>
        <begin position="1"/>
        <end position="20"/>
    </location>
</feature>
<feature type="compositionally biased region" description="Basic and acidic residues" evidence="1">
    <location>
        <begin position="936"/>
        <end position="981"/>
    </location>
</feature>
<dbReference type="OrthoDB" id="4869960at2759"/>
<feature type="compositionally biased region" description="Basic and acidic residues" evidence="1">
    <location>
        <begin position="591"/>
        <end position="612"/>
    </location>
</feature>
<dbReference type="Gramene" id="GBG75750">
    <property type="protein sequence ID" value="GBG75750"/>
    <property type="gene ID" value="CBR_g20996"/>
</dbReference>
<feature type="region of interest" description="Disordered" evidence="1">
    <location>
        <begin position="157"/>
        <end position="329"/>
    </location>
</feature>
<dbReference type="OMA" id="HPQQYPT"/>
<evidence type="ECO:0000313" key="3">
    <source>
        <dbReference type="Proteomes" id="UP000265515"/>
    </source>
</evidence>
<feature type="compositionally biased region" description="Basic and acidic residues" evidence="1">
    <location>
        <begin position="845"/>
        <end position="886"/>
    </location>
</feature>
<dbReference type="EMBL" id="BFEA01000230">
    <property type="protein sequence ID" value="GBG75750.1"/>
    <property type="molecule type" value="Genomic_DNA"/>
</dbReference>
<dbReference type="STRING" id="69332.A0A388L0B3"/>
<feature type="region of interest" description="Disordered" evidence="1">
    <location>
        <begin position="560"/>
        <end position="629"/>
    </location>
</feature>
<feature type="compositionally biased region" description="Basic and acidic residues" evidence="1">
    <location>
        <begin position="814"/>
        <end position="830"/>
    </location>
</feature>
<feature type="compositionally biased region" description="Acidic residues" evidence="1">
    <location>
        <begin position="782"/>
        <end position="797"/>
    </location>
</feature>
<feature type="compositionally biased region" description="Polar residues" evidence="1">
    <location>
        <begin position="231"/>
        <end position="249"/>
    </location>
</feature>
<name>A0A388L0B3_CHABU</name>
<evidence type="ECO:0000256" key="1">
    <source>
        <dbReference type="SAM" id="MobiDB-lite"/>
    </source>
</evidence>
<feature type="compositionally biased region" description="Low complexity" evidence="1">
    <location>
        <begin position="748"/>
        <end position="781"/>
    </location>
</feature>
<dbReference type="PANTHER" id="PTHR38372">
    <property type="entry name" value="DENTIN SIALOPHOSPHOPROTEIN-LIKE PROTEIN"/>
    <property type="match status" value="1"/>
</dbReference>
<feature type="compositionally biased region" description="Low complexity" evidence="1">
    <location>
        <begin position="210"/>
        <end position="224"/>
    </location>
</feature>
<protein>
    <submittedName>
        <fullName evidence="2">Uncharacterized protein</fullName>
    </submittedName>
</protein>
<keyword evidence="3" id="KW-1185">Reference proteome</keyword>
<dbReference type="PANTHER" id="PTHR38372:SF2">
    <property type="entry name" value="DENTIN SIALOPHOSPHOPROTEIN-LIKE PROTEIN"/>
    <property type="match status" value="1"/>
</dbReference>
<feature type="region of interest" description="Disordered" evidence="1">
    <location>
        <begin position="642"/>
        <end position="991"/>
    </location>
</feature>
<feature type="compositionally biased region" description="Low complexity" evidence="1">
    <location>
        <begin position="1"/>
        <end position="11"/>
    </location>
</feature>
<gene>
    <name evidence="2" type="ORF">CBR_g20996</name>
</gene>
<organism evidence="2 3">
    <name type="scientific">Chara braunii</name>
    <name type="common">Braun's stonewort</name>
    <dbReference type="NCBI Taxonomy" id="69332"/>
    <lineage>
        <taxon>Eukaryota</taxon>
        <taxon>Viridiplantae</taxon>
        <taxon>Streptophyta</taxon>
        <taxon>Charophyceae</taxon>
        <taxon>Charales</taxon>
        <taxon>Characeae</taxon>
        <taxon>Chara</taxon>
    </lineage>
</organism>
<accession>A0A388L0B3</accession>
<feature type="compositionally biased region" description="Basic and acidic residues" evidence="1">
    <location>
        <begin position="642"/>
        <end position="674"/>
    </location>
</feature>
<feature type="region of interest" description="Disordered" evidence="1">
    <location>
        <begin position="348"/>
        <end position="431"/>
    </location>
</feature>
<reference evidence="2 3" key="1">
    <citation type="journal article" date="2018" name="Cell">
        <title>The Chara Genome: Secondary Complexity and Implications for Plant Terrestrialization.</title>
        <authorList>
            <person name="Nishiyama T."/>
            <person name="Sakayama H."/>
            <person name="Vries J.D."/>
            <person name="Buschmann H."/>
            <person name="Saint-Marcoux D."/>
            <person name="Ullrich K.K."/>
            <person name="Haas F.B."/>
            <person name="Vanderstraeten L."/>
            <person name="Becker D."/>
            <person name="Lang D."/>
            <person name="Vosolsobe S."/>
            <person name="Rombauts S."/>
            <person name="Wilhelmsson P.K.I."/>
            <person name="Janitza P."/>
            <person name="Kern R."/>
            <person name="Heyl A."/>
            <person name="Rumpler F."/>
            <person name="Villalobos L.I.A.C."/>
            <person name="Clay J.M."/>
            <person name="Skokan R."/>
            <person name="Toyoda A."/>
            <person name="Suzuki Y."/>
            <person name="Kagoshima H."/>
            <person name="Schijlen E."/>
            <person name="Tajeshwar N."/>
            <person name="Catarino B."/>
            <person name="Hetherington A.J."/>
            <person name="Saltykova A."/>
            <person name="Bonnot C."/>
            <person name="Breuninger H."/>
            <person name="Symeonidi A."/>
            <person name="Radhakrishnan G.V."/>
            <person name="Van Nieuwerburgh F."/>
            <person name="Deforce D."/>
            <person name="Chang C."/>
            <person name="Karol K.G."/>
            <person name="Hedrich R."/>
            <person name="Ulvskov P."/>
            <person name="Glockner G."/>
            <person name="Delwiche C.F."/>
            <person name="Petrasek J."/>
            <person name="Van de Peer Y."/>
            <person name="Friml J."/>
            <person name="Beilby M."/>
            <person name="Dolan L."/>
            <person name="Kohara Y."/>
            <person name="Sugano S."/>
            <person name="Fujiyama A."/>
            <person name="Delaux P.-M."/>
            <person name="Quint M."/>
            <person name="TheiBen G."/>
            <person name="Hagemann M."/>
            <person name="Harholt J."/>
            <person name="Dunand C."/>
            <person name="Zachgo S."/>
            <person name="Langdale J."/>
            <person name="Maumus F."/>
            <person name="Straeten D.V.D."/>
            <person name="Gould S.B."/>
            <person name="Rensing S.A."/>
        </authorList>
    </citation>
    <scope>NUCLEOTIDE SEQUENCE [LARGE SCALE GENOMIC DNA]</scope>
    <source>
        <strain evidence="2 3">S276</strain>
    </source>
</reference>
<dbReference type="Proteomes" id="UP000265515">
    <property type="component" value="Unassembled WGS sequence"/>
</dbReference>
<sequence>MSVTPLNPLRGPGCGLGGSRPGEAERKLLSSCDVQGSGSASGPEETFQLLPGNNGSTTAFAMTIRLTPELHCLLANAHERGIVACMKFGSSPQEGHVIKIGEDEFKFNSAPERDGLCDSYVQQRSGEDGNGILVEAGPVRRKLHVIRNLNATEKDRLKQRSVQAEQQQKARKAIVLEHEFGTRGPPGAPGSKSGRDPPAKKRKMLMAIPASAGGDSTTTTSTAGRQKSAVLASSGQDHANALRGSSTFGMENHPQGARGAPGRGATGGSSWNKDNLNPNTGGGRGNGGRTNGFAGGPGLGSSSMMMLPPRPRSGPMDSSAPPTGPNSAAANGVLQAAAINASSGSGGLFGRGHGLSQQHDVDHRPSASTGEASGSGGPRNAGTAAGNRSPILAAPSGVPQIGGNSGSGVLPQGSAGPSDNPPGCNPSSVSVAPTGALIDEEVPKQVGVNIVDLRHHLIAVLTKESTGMTVKALIQAMRKLMPESPPVDGKDIERVIKSIAEFRAPGRYHLKKGLTLCAAPPSNPAATAPAGAVSAQKGVGVAHNQNDGCTQNASFSVGMGRTDAGAEGSGAVTTLGPSGGPAAASDSTGGPKEDNCGTRGSGNKEHGVERGGESLGLNGPHDDVGRAHGNWGLRSEAENYRQGECRDDARPHLRGKEGFGAHGLRDQWMGREEQQERDDEGGEEEVDIGGADDERGPENGGCLLDRGLAADGCGVVSEDGFQNHDPGDQTTTTNGDGSHREDEDASSEDSSGSESSSGSDSSPGSDSDSSSSGSASSSDSSSDTDSESSGNESEDEVDRVPGPKTGESRLSTELGKEGYQDDPDILRDMDVEVIDINNDSTDPPHSWHESDKVDNDRRMEEEEDHQGSTEDDIRMKEQMGRVDNHSGRLAGKPGMPGSGVGLQLEGKQEEGEISEGEFNEEDAVVNVVDESDSEREDMHRRKMEDQKEAQRKEAEELKSRQEEERCRKEREIERQQAEARQRPVTTHEACPNSDEAYALVSHASVVAYE</sequence>
<comment type="caution">
    <text evidence="2">The sequence shown here is derived from an EMBL/GenBank/DDBJ whole genome shotgun (WGS) entry which is preliminary data.</text>
</comment>
<feature type="compositionally biased region" description="Gly residues" evidence="1">
    <location>
        <begin position="280"/>
        <end position="299"/>
    </location>
</feature>
<feature type="compositionally biased region" description="Acidic residues" evidence="1">
    <location>
        <begin position="675"/>
        <end position="691"/>
    </location>
</feature>
<feature type="compositionally biased region" description="Acidic residues" evidence="1">
    <location>
        <begin position="911"/>
        <end position="935"/>
    </location>
</feature>
<proteinExistence type="predicted"/>